<sequence length="206" mass="22048">DLITKINSFNNGSTAIKVCADLRQPDAPAQIIQTTTKAFGGSVDILVNNAGVELRKPMSDVTLEDYNSVMDLNVRSAYFMSQALLPNLRRPGRIINISSVAGRCGFATFTIHCASKAALEGMTRALAAELGPQGHTVNAVQPGPTESEMFDRLPPELVEKQKAATPVENRPGKPEDIARVVAWLAEEQSQRISGQSISASGGLVMN</sequence>
<proteinExistence type="predicted"/>
<dbReference type="EMBL" id="JAWDJW010002395">
    <property type="protein sequence ID" value="KAK3077898.1"/>
    <property type="molecule type" value="Genomic_DNA"/>
</dbReference>
<evidence type="ECO:0000313" key="1">
    <source>
        <dbReference type="EMBL" id="KAK3077898.1"/>
    </source>
</evidence>
<reference evidence="1" key="1">
    <citation type="submission" date="2024-09" db="EMBL/GenBank/DDBJ databases">
        <title>Black Yeasts Isolated from many extreme environments.</title>
        <authorList>
            <person name="Coleine C."/>
            <person name="Stajich J.E."/>
            <person name="Selbmann L."/>
        </authorList>
    </citation>
    <scope>NUCLEOTIDE SEQUENCE</scope>
    <source>
        <strain evidence="1">CCFEE 5737</strain>
    </source>
</reference>
<dbReference type="Proteomes" id="UP001186974">
    <property type="component" value="Unassembled WGS sequence"/>
</dbReference>
<organism evidence="1 2">
    <name type="scientific">Coniosporium uncinatum</name>
    <dbReference type="NCBI Taxonomy" id="93489"/>
    <lineage>
        <taxon>Eukaryota</taxon>
        <taxon>Fungi</taxon>
        <taxon>Dikarya</taxon>
        <taxon>Ascomycota</taxon>
        <taxon>Pezizomycotina</taxon>
        <taxon>Dothideomycetes</taxon>
        <taxon>Dothideomycetes incertae sedis</taxon>
        <taxon>Coniosporium</taxon>
    </lineage>
</organism>
<comment type="caution">
    <text evidence="1">The sequence shown here is derived from an EMBL/GenBank/DDBJ whole genome shotgun (WGS) entry which is preliminary data.</text>
</comment>
<evidence type="ECO:0000313" key="2">
    <source>
        <dbReference type="Proteomes" id="UP001186974"/>
    </source>
</evidence>
<name>A0ACC3DMT5_9PEZI</name>
<accession>A0ACC3DMT5</accession>
<gene>
    <name evidence="1" type="ORF">LTS18_008971</name>
</gene>
<keyword evidence="2" id="KW-1185">Reference proteome</keyword>
<feature type="non-terminal residue" evidence="1">
    <location>
        <position position="1"/>
    </location>
</feature>
<protein>
    <submittedName>
        <fullName evidence="1">Uncharacterized protein</fullName>
    </submittedName>
</protein>